<reference evidence="7 8" key="1">
    <citation type="submission" date="2014-03" db="EMBL/GenBank/DDBJ databases">
        <title>The draft genome sequence of Thalassospira alkalitolerans JCM 18968.</title>
        <authorList>
            <person name="Lai Q."/>
            <person name="Shao Z."/>
        </authorList>
    </citation>
    <scope>NUCLEOTIDE SEQUENCE [LARGE SCALE GENOMIC DNA]</scope>
    <source>
        <strain evidence="7 8">JCM 18968</strain>
    </source>
</reference>
<feature type="transmembrane region" description="Helical" evidence="5">
    <location>
        <begin position="71"/>
        <end position="92"/>
    </location>
</feature>
<keyword evidence="4 5" id="KW-0472">Membrane</keyword>
<feature type="domain" description="Sodium/calcium exchanger membrane region" evidence="6">
    <location>
        <begin position="170"/>
        <end position="307"/>
    </location>
</feature>
<feature type="domain" description="Sodium/calcium exchanger membrane region" evidence="6">
    <location>
        <begin position="3"/>
        <end position="142"/>
    </location>
</feature>
<name>A0A1Y2LFA8_9PROT</name>
<feature type="transmembrane region" description="Helical" evidence="5">
    <location>
        <begin position="240"/>
        <end position="260"/>
    </location>
</feature>
<evidence type="ECO:0000313" key="7">
    <source>
        <dbReference type="EMBL" id="OSQ49256.1"/>
    </source>
</evidence>
<dbReference type="Gene3D" id="1.20.1420.30">
    <property type="entry name" value="NCX, central ion-binding region"/>
    <property type="match status" value="1"/>
</dbReference>
<dbReference type="STRING" id="1293890.TALK_05820"/>
<feature type="transmembrane region" description="Helical" evidence="5">
    <location>
        <begin position="165"/>
        <end position="185"/>
    </location>
</feature>
<dbReference type="GO" id="GO:0005886">
    <property type="term" value="C:plasma membrane"/>
    <property type="evidence" value="ECO:0007669"/>
    <property type="project" value="TreeGrafter"/>
</dbReference>
<keyword evidence="2 5" id="KW-0812">Transmembrane</keyword>
<dbReference type="InterPro" id="IPR004837">
    <property type="entry name" value="NaCa_Exmemb"/>
</dbReference>
<dbReference type="PANTHER" id="PTHR10846:SF8">
    <property type="entry name" value="INNER MEMBRANE PROTEIN YRBG"/>
    <property type="match status" value="1"/>
</dbReference>
<gene>
    <name evidence="7" type="ORF">TALK_05820</name>
</gene>
<evidence type="ECO:0000256" key="5">
    <source>
        <dbReference type="SAM" id="Phobius"/>
    </source>
</evidence>
<evidence type="ECO:0000256" key="1">
    <source>
        <dbReference type="ARBA" id="ARBA00004141"/>
    </source>
</evidence>
<dbReference type="EMBL" id="JFKB01000003">
    <property type="protein sequence ID" value="OSQ49256.1"/>
    <property type="molecule type" value="Genomic_DNA"/>
</dbReference>
<feature type="transmembrane region" description="Helical" evidence="5">
    <location>
        <begin position="266"/>
        <end position="284"/>
    </location>
</feature>
<organism evidence="7 8">
    <name type="scientific">Thalassospira alkalitolerans</name>
    <dbReference type="NCBI Taxonomy" id="1293890"/>
    <lineage>
        <taxon>Bacteria</taxon>
        <taxon>Pseudomonadati</taxon>
        <taxon>Pseudomonadota</taxon>
        <taxon>Alphaproteobacteria</taxon>
        <taxon>Rhodospirillales</taxon>
        <taxon>Thalassospiraceae</taxon>
        <taxon>Thalassospira</taxon>
    </lineage>
</organism>
<dbReference type="NCBIfam" id="TIGR00367">
    <property type="entry name" value="calcium/sodium antiporter"/>
    <property type="match status" value="1"/>
</dbReference>
<proteinExistence type="predicted"/>
<dbReference type="GO" id="GO:0006874">
    <property type="term" value="P:intracellular calcium ion homeostasis"/>
    <property type="evidence" value="ECO:0007669"/>
    <property type="project" value="TreeGrafter"/>
</dbReference>
<dbReference type="PANTHER" id="PTHR10846">
    <property type="entry name" value="SODIUM/POTASSIUM/CALCIUM EXCHANGER"/>
    <property type="match status" value="1"/>
</dbReference>
<feature type="transmembrane region" description="Helical" evidence="5">
    <location>
        <begin position="289"/>
        <end position="307"/>
    </location>
</feature>
<dbReference type="Proteomes" id="UP000193396">
    <property type="component" value="Unassembled WGS sequence"/>
</dbReference>
<evidence type="ECO:0000256" key="2">
    <source>
        <dbReference type="ARBA" id="ARBA00022692"/>
    </source>
</evidence>
<keyword evidence="3 5" id="KW-1133">Transmembrane helix</keyword>
<comment type="subcellular location">
    <subcellularLocation>
        <location evidence="1">Membrane</location>
        <topology evidence="1">Multi-pass membrane protein</topology>
    </subcellularLocation>
</comment>
<dbReference type="Gene3D" id="6.10.280.80">
    <property type="entry name" value="NCX, peripheral helical region"/>
    <property type="match status" value="1"/>
</dbReference>
<evidence type="ECO:0000313" key="8">
    <source>
        <dbReference type="Proteomes" id="UP000193396"/>
    </source>
</evidence>
<feature type="transmembrane region" description="Helical" evidence="5">
    <location>
        <begin position="126"/>
        <end position="144"/>
    </location>
</feature>
<evidence type="ECO:0000256" key="4">
    <source>
        <dbReference type="ARBA" id="ARBA00023136"/>
    </source>
</evidence>
<sequence length="310" mass="32208">MEYLMVLGGLVGLFFGGEALVRGSVGIAQRMAMPPLLIGLTVVGFGTSTPELLVSVGAALRGVPDIALGNVIGSNIANILLIVGLSSLVWPIRVSGDTLKRDTAVMMVAAVVLIPVFALGEIGRVAGMILFIALVAYLVFAYRQSRKAPIADENDLSSLGDRPQMAMPVALVWVVGGLAALMVGADFMVDGAVTIARTFGVSEAFIGLTIVAVGTSLPELATSLIAALRKQSEIAIGNIVGSNIFNILGILGLTAVIAPIPVASRFITFDLPVMIAVSLVLTLLLRRPVIGRGIGIVMLIGYAGYVWSAR</sequence>
<dbReference type="OrthoDB" id="9794225at2"/>
<keyword evidence="8" id="KW-1185">Reference proteome</keyword>
<feature type="transmembrane region" description="Helical" evidence="5">
    <location>
        <begin position="104"/>
        <end position="120"/>
    </location>
</feature>
<dbReference type="Pfam" id="PF01699">
    <property type="entry name" value="Na_Ca_ex"/>
    <property type="match status" value="2"/>
</dbReference>
<feature type="transmembrane region" description="Helical" evidence="5">
    <location>
        <begin position="205"/>
        <end position="228"/>
    </location>
</feature>
<evidence type="ECO:0000259" key="6">
    <source>
        <dbReference type="Pfam" id="PF01699"/>
    </source>
</evidence>
<protein>
    <submittedName>
        <fullName evidence="7">Sodium:calcium antiporter</fullName>
    </submittedName>
</protein>
<dbReference type="InterPro" id="IPR044880">
    <property type="entry name" value="NCX_ion-bd_dom_sf"/>
</dbReference>
<dbReference type="AlphaFoldDB" id="A0A1Y2LFA8"/>
<evidence type="ECO:0000256" key="3">
    <source>
        <dbReference type="ARBA" id="ARBA00022989"/>
    </source>
</evidence>
<accession>A0A1Y2LFA8</accession>
<comment type="caution">
    <text evidence="7">The sequence shown here is derived from an EMBL/GenBank/DDBJ whole genome shotgun (WGS) entry which is preliminary data.</text>
</comment>
<dbReference type="InterPro" id="IPR004481">
    <property type="entry name" value="K/Na/Ca-exchanger"/>
</dbReference>
<dbReference type="GO" id="GO:0008273">
    <property type="term" value="F:calcium, potassium:sodium antiporter activity"/>
    <property type="evidence" value="ECO:0007669"/>
    <property type="project" value="TreeGrafter"/>
</dbReference>
<dbReference type="GO" id="GO:0005262">
    <property type="term" value="F:calcium channel activity"/>
    <property type="evidence" value="ECO:0007669"/>
    <property type="project" value="TreeGrafter"/>
</dbReference>